<dbReference type="EMBL" id="JAIXMP010000035">
    <property type="protein sequence ID" value="KAI9249456.1"/>
    <property type="molecule type" value="Genomic_DNA"/>
</dbReference>
<feature type="compositionally biased region" description="Low complexity" evidence="1">
    <location>
        <begin position="14"/>
        <end position="29"/>
    </location>
</feature>
<feature type="region of interest" description="Disordered" evidence="1">
    <location>
        <begin position="1"/>
        <end position="72"/>
    </location>
</feature>
<feature type="compositionally biased region" description="Polar residues" evidence="1">
    <location>
        <begin position="1"/>
        <end position="10"/>
    </location>
</feature>
<feature type="compositionally biased region" description="Basic and acidic residues" evidence="1">
    <location>
        <begin position="33"/>
        <end position="43"/>
    </location>
</feature>
<dbReference type="AlphaFoldDB" id="A0AAD5P993"/>
<feature type="compositionally biased region" description="Polar residues" evidence="1">
    <location>
        <begin position="287"/>
        <end position="296"/>
    </location>
</feature>
<proteinExistence type="predicted"/>
<comment type="caution">
    <text evidence="2">The sequence shown here is derived from an EMBL/GenBank/DDBJ whole genome shotgun (WGS) entry which is preliminary data.</text>
</comment>
<evidence type="ECO:0000313" key="2">
    <source>
        <dbReference type="EMBL" id="KAI9249456.1"/>
    </source>
</evidence>
<sequence length="296" mass="31940">MTSDLSWLQKSTDAHGTGDTSSSSSSQKSSAHHSYEHAWKQIAHESPIVTAQQSNNNRHSTTTSSADGWGTPKANIAWTDERLAYAHDVLEEQKRTTFWNRLENGEWTELSVQKNTSALAPGGGTAPGTNTPQHPPLLKSRSVHIPPPMNKLPRKKSYGTDTLRRSAPITTPASRFTRSGSGGPPPALASSGTSAPLSSSLASRQRNNGNAEKWAAFSASQVQQLEAKKRRPVSSVEVEQLEVPDLINLDTKDDDPMMQPTPTISSLMFNPPSPSPISSNNVDPRGTKSTSLLVDL</sequence>
<feature type="compositionally biased region" description="Low complexity" evidence="1">
    <location>
        <begin position="188"/>
        <end position="203"/>
    </location>
</feature>
<protein>
    <submittedName>
        <fullName evidence="2">Uncharacterized protein</fullName>
    </submittedName>
</protein>
<feature type="region of interest" description="Disordered" evidence="1">
    <location>
        <begin position="248"/>
        <end position="296"/>
    </location>
</feature>
<reference evidence="2" key="2">
    <citation type="submission" date="2023-02" db="EMBL/GenBank/DDBJ databases">
        <authorList>
            <consortium name="DOE Joint Genome Institute"/>
            <person name="Mondo S.J."/>
            <person name="Chang Y."/>
            <person name="Wang Y."/>
            <person name="Ahrendt S."/>
            <person name="Andreopoulos W."/>
            <person name="Barry K."/>
            <person name="Beard J."/>
            <person name="Benny G.L."/>
            <person name="Blankenship S."/>
            <person name="Bonito G."/>
            <person name="Cuomo C."/>
            <person name="Desiro A."/>
            <person name="Gervers K.A."/>
            <person name="Hundley H."/>
            <person name="Kuo A."/>
            <person name="LaButti K."/>
            <person name="Lang B.F."/>
            <person name="Lipzen A."/>
            <person name="O'Donnell K."/>
            <person name="Pangilinan J."/>
            <person name="Reynolds N."/>
            <person name="Sandor L."/>
            <person name="Smith M.W."/>
            <person name="Tsang A."/>
            <person name="Grigoriev I.V."/>
            <person name="Stajich J.E."/>
            <person name="Spatafora J.W."/>
        </authorList>
    </citation>
    <scope>NUCLEOTIDE SEQUENCE</scope>
    <source>
        <strain evidence="2">RSA 2281</strain>
    </source>
</reference>
<evidence type="ECO:0000313" key="3">
    <source>
        <dbReference type="Proteomes" id="UP001209540"/>
    </source>
</evidence>
<gene>
    <name evidence="2" type="ORF">BDA99DRAFT_523851</name>
</gene>
<feature type="region of interest" description="Disordered" evidence="1">
    <location>
        <begin position="117"/>
        <end position="209"/>
    </location>
</feature>
<feature type="compositionally biased region" description="Polar residues" evidence="1">
    <location>
        <begin position="49"/>
        <end position="59"/>
    </location>
</feature>
<name>A0AAD5P993_9FUNG</name>
<dbReference type="Proteomes" id="UP001209540">
    <property type="component" value="Unassembled WGS sequence"/>
</dbReference>
<evidence type="ECO:0000256" key="1">
    <source>
        <dbReference type="SAM" id="MobiDB-lite"/>
    </source>
</evidence>
<keyword evidence="3" id="KW-1185">Reference proteome</keyword>
<accession>A0AAD5P993</accession>
<feature type="compositionally biased region" description="Polar residues" evidence="1">
    <location>
        <begin position="168"/>
        <end position="178"/>
    </location>
</feature>
<organism evidence="2 3">
    <name type="scientific">Phascolomyces articulosus</name>
    <dbReference type="NCBI Taxonomy" id="60185"/>
    <lineage>
        <taxon>Eukaryota</taxon>
        <taxon>Fungi</taxon>
        <taxon>Fungi incertae sedis</taxon>
        <taxon>Mucoromycota</taxon>
        <taxon>Mucoromycotina</taxon>
        <taxon>Mucoromycetes</taxon>
        <taxon>Mucorales</taxon>
        <taxon>Lichtheimiaceae</taxon>
        <taxon>Phascolomyces</taxon>
    </lineage>
</organism>
<reference evidence="2" key="1">
    <citation type="journal article" date="2022" name="IScience">
        <title>Evolution of zygomycete secretomes and the origins of terrestrial fungal ecologies.</title>
        <authorList>
            <person name="Chang Y."/>
            <person name="Wang Y."/>
            <person name="Mondo S."/>
            <person name="Ahrendt S."/>
            <person name="Andreopoulos W."/>
            <person name="Barry K."/>
            <person name="Beard J."/>
            <person name="Benny G.L."/>
            <person name="Blankenship S."/>
            <person name="Bonito G."/>
            <person name="Cuomo C."/>
            <person name="Desiro A."/>
            <person name="Gervers K.A."/>
            <person name="Hundley H."/>
            <person name="Kuo A."/>
            <person name="LaButti K."/>
            <person name="Lang B.F."/>
            <person name="Lipzen A."/>
            <person name="O'Donnell K."/>
            <person name="Pangilinan J."/>
            <person name="Reynolds N."/>
            <person name="Sandor L."/>
            <person name="Smith M.E."/>
            <person name="Tsang A."/>
            <person name="Grigoriev I.V."/>
            <person name="Stajich J.E."/>
            <person name="Spatafora J.W."/>
        </authorList>
    </citation>
    <scope>NUCLEOTIDE SEQUENCE</scope>
    <source>
        <strain evidence="2">RSA 2281</strain>
    </source>
</reference>